<accession>A0A1L0CMA4</accession>
<dbReference type="OrthoDB" id="1026733at2759"/>
<dbReference type="InterPro" id="IPR050730">
    <property type="entry name" value="UBX_domain-protein"/>
</dbReference>
<dbReference type="Proteomes" id="UP000183365">
    <property type="component" value="Unassembled WGS sequence"/>
</dbReference>
<gene>
    <name evidence="3" type="ORF">HGUI_02189</name>
</gene>
<protein>
    <recommendedName>
        <fullName evidence="2">UBX domain-containing protein</fullName>
    </recommendedName>
</protein>
<evidence type="ECO:0000313" key="4">
    <source>
        <dbReference type="Proteomes" id="UP000183365"/>
    </source>
</evidence>
<feature type="compositionally biased region" description="Polar residues" evidence="1">
    <location>
        <begin position="72"/>
        <end position="88"/>
    </location>
</feature>
<dbReference type="PANTHER" id="PTHR23322">
    <property type="entry name" value="FAS-ASSOCIATED PROTEIN"/>
    <property type="match status" value="1"/>
</dbReference>
<evidence type="ECO:0000256" key="1">
    <source>
        <dbReference type="SAM" id="MobiDB-lite"/>
    </source>
</evidence>
<dbReference type="VEuPathDB" id="FungiDB:HGUI_02189"/>
<dbReference type="EMBL" id="FQNF01000036">
    <property type="protein sequence ID" value="SGZ39989.1"/>
    <property type="molecule type" value="Genomic_DNA"/>
</dbReference>
<dbReference type="AlphaFoldDB" id="A0A1L0CMA4"/>
<feature type="domain" description="UBX" evidence="2">
    <location>
        <begin position="474"/>
        <end position="508"/>
    </location>
</feature>
<dbReference type="PROSITE" id="PS50033">
    <property type="entry name" value="UBX"/>
    <property type="match status" value="1"/>
</dbReference>
<dbReference type="InterPro" id="IPR001012">
    <property type="entry name" value="UBX_dom"/>
</dbReference>
<dbReference type="GO" id="GO:0043130">
    <property type="term" value="F:ubiquitin binding"/>
    <property type="evidence" value="ECO:0007669"/>
    <property type="project" value="TreeGrafter"/>
</dbReference>
<sequence>MESLNDHQKNVYQQFLEISMFQTPSNESEEMKLIQFLASNDWILESCISKYFDQSNSIEVHESIQQPPPIPDNTTRPTQGLSSLIPQTNNPMMNDLLTRMRFPTVIDVDEGIVADNFNRMILQRQTIDKILLRNGFYDIVKSQQSPNNNNLSNISLFFYEKGSYLWVLWPLISALNWIWSGIKFFLGLQFLLGSDKEKPSKIPNVIVPLPYFKATKQLDIFELDDEDDCNKKEIIDLYDLDDYKDPPMNKIIKTLKHELLNDLEHIDTKSNPHDIQYTTKIKSRLLFYIILNDSFGNITKFSTPESIHSSNILTKMLPSEEVKQFLTEKDQCTIFVQDTAFQVSPWIHYKAIQGSSKKYQPPMMLVMGKVDGLLSLLGTVNLASIKSSKSLVKKLLWFVDKFDVPLGLSYQRYELLDLELSRKLREQQNMEFEKSVQKHTEKRNKKLRITQKYLQMLRFGLDHLLHHEASCSTSEFKACNIQVKMPDGRRLILKLNPLEYTIKKLYALCEVILFLNISTINEANVRSALCDKVEECILNNDLAIFRTINGTNADEVDELDELEIENIILDECEKLEIPKYEEKSFFDIDEDCDLFCKDFYIVSPFPRVVIEKSDSSLIDDKILYPRSNVCIEFYGDDDEDEE</sequence>
<organism evidence="3 4">
    <name type="scientific">Hanseniaspora guilliermondii</name>
    <dbReference type="NCBI Taxonomy" id="56406"/>
    <lineage>
        <taxon>Eukaryota</taxon>
        <taxon>Fungi</taxon>
        <taxon>Dikarya</taxon>
        <taxon>Ascomycota</taxon>
        <taxon>Saccharomycotina</taxon>
        <taxon>Saccharomycetes</taxon>
        <taxon>Saccharomycodales</taxon>
        <taxon>Saccharomycodaceae</taxon>
        <taxon>Hanseniaspora</taxon>
    </lineage>
</organism>
<name>A0A1L0CMA4_9ASCO</name>
<feature type="region of interest" description="Disordered" evidence="1">
    <location>
        <begin position="62"/>
        <end position="88"/>
    </location>
</feature>
<reference evidence="4" key="1">
    <citation type="submission" date="2016-11" db="EMBL/GenBank/DDBJ databases">
        <authorList>
            <person name="Guldener U."/>
        </authorList>
    </citation>
    <scope>NUCLEOTIDE SEQUENCE [LARGE SCALE GENOMIC DNA]</scope>
</reference>
<evidence type="ECO:0000313" key="3">
    <source>
        <dbReference type="EMBL" id="SGZ39989.1"/>
    </source>
</evidence>
<proteinExistence type="predicted"/>
<keyword evidence="4" id="KW-1185">Reference proteome</keyword>
<evidence type="ECO:0000259" key="2">
    <source>
        <dbReference type="PROSITE" id="PS50033"/>
    </source>
</evidence>